<dbReference type="Proteomes" id="UP001152747">
    <property type="component" value="Unassembled WGS sequence"/>
</dbReference>
<dbReference type="PANTHER" id="PTHR46397:SF5">
    <property type="entry name" value="NUCLEAR HORMONE RECEPTOR FAMILY MEMBER NHR-20"/>
    <property type="match status" value="1"/>
</dbReference>
<dbReference type="AlphaFoldDB" id="A0A9P1INX2"/>
<evidence type="ECO:0000256" key="1">
    <source>
        <dbReference type="ARBA" id="ARBA00005993"/>
    </source>
</evidence>
<dbReference type="SMART" id="SM00430">
    <property type="entry name" value="HOLI"/>
    <property type="match status" value="1"/>
</dbReference>
<dbReference type="Pfam" id="PF00104">
    <property type="entry name" value="Hormone_recep"/>
    <property type="match status" value="1"/>
</dbReference>
<keyword evidence="7" id="KW-1185">Reference proteome</keyword>
<feature type="domain" description="NR LBD" evidence="5">
    <location>
        <begin position="348"/>
        <end position="596"/>
    </location>
</feature>
<evidence type="ECO:0000313" key="7">
    <source>
        <dbReference type="Proteomes" id="UP001152747"/>
    </source>
</evidence>
<keyword evidence="3" id="KW-0804">Transcription</keyword>
<gene>
    <name evidence="6" type="ORF">CAMP_LOCUS9319</name>
</gene>
<dbReference type="Gene3D" id="1.10.565.10">
    <property type="entry name" value="Retinoid X Receptor"/>
    <property type="match status" value="1"/>
</dbReference>
<accession>A0A9P1INX2</accession>
<keyword evidence="4" id="KW-0675">Receptor</keyword>
<dbReference type="InterPro" id="IPR000536">
    <property type="entry name" value="Nucl_hrmn_rcpt_lig-bd"/>
</dbReference>
<dbReference type="PROSITE" id="PS51843">
    <property type="entry name" value="NR_LBD"/>
    <property type="match status" value="1"/>
</dbReference>
<dbReference type="InterPro" id="IPR035500">
    <property type="entry name" value="NHR-like_dom_sf"/>
</dbReference>
<keyword evidence="2" id="KW-0805">Transcription regulation</keyword>
<proteinExistence type="inferred from homology"/>
<evidence type="ECO:0000256" key="3">
    <source>
        <dbReference type="ARBA" id="ARBA00023163"/>
    </source>
</evidence>
<comment type="similarity">
    <text evidence="1">Belongs to the nuclear hormone receptor family.</text>
</comment>
<dbReference type="EMBL" id="CANHGI010000003">
    <property type="protein sequence ID" value="CAI5446682.1"/>
    <property type="molecule type" value="Genomic_DNA"/>
</dbReference>
<protein>
    <recommendedName>
        <fullName evidence="5">NR LBD domain-containing protein</fullName>
    </recommendedName>
</protein>
<evidence type="ECO:0000256" key="4">
    <source>
        <dbReference type="ARBA" id="ARBA00023170"/>
    </source>
</evidence>
<evidence type="ECO:0000259" key="5">
    <source>
        <dbReference type="PROSITE" id="PS51843"/>
    </source>
</evidence>
<name>A0A9P1INX2_9PELO</name>
<evidence type="ECO:0000256" key="2">
    <source>
        <dbReference type="ARBA" id="ARBA00023015"/>
    </source>
</evidence>
<dbReference type="SUPFAM" id="SSF48508">
    <property type="entry name" value="Nuclear receptor ligand-binding domain"/>
    <property type="match status" value="1"/>
</dbReference>
<comment type="caution">
    <text evidence="6">The sequence shown here is derived from an EMBL/GenBank/DDBJ whole genome shotgun (WGS) entry which is preliminary data.</text>
</comment>
<reference evidence="6" key="1">
    <citation type="submission" date="2022-11" db="EMBL/GenBank/DDBJ databases">
        <authorList>
            <person name="Kikuchi T."/>
        </authorList>
    </citation>
    <scope>NUCLEOTIDE SEQUENCE</scope>
    <source>
        <strain evidence="6">PS1010</strain>
    </source>
</reference>
<organism evidence="6 7">
    <name type="scientific">Caenorhabditis angaria</name>
    <dbReference type="NCBI Taxonomy" id="860376"/>
    <lineage>
        <taxon>Eukaryota</taxon>
        <taxon>Metazoa</taxon>
        <taxon>Ecdysozoa</taxon>
        <taxon>Nematoda</taxon>
        <taxon>Chromadorea</taxon>
        <taxon>Rhabditida</taxon>
        <taxon>Rhabditina</taxon>
        <taxon>Rhabditomorpha</taxon>
        <taxon>Rhabditoidea</taxon>
        <taxon>Rhabditidae</taxon>
        <taxon>Peloderinae</taxon>
        <taxon>Caenorhabditis</taxon>
    </lineage>
</organism>
<sequence length="596" mass="68045">MILPSISITHFVCNAILGTSHVVNLERQHQKVAEEIVFLLKSTDYSEIDVDHEDVLEFCDDPSDPDYDPNMEDQEASDGGKAKLVRFGDQLIEPERVQEAVDFWSSTTGKSSNGGKKRRSLGTMNHRFPFIKKESHLAQLRVYEREGKVGVDRRNAMIFISKELSIRVKEELKKCNILHDRDLRIMALKIQKENGLNFDFKFSDSWILAWKRGHGIRSRRITKFVARRNLVNQDEIQKKSDDFVASAIIKMASYSKSDVFNMDQSGFQYEMFTKRTLAQKGCKKVFGCANSTSATTHSYTILPLVSAAGKLHKTVFVVLQESKGVFPAKGHFMAPNLVVRAGKSHIMTKQHMIQFFNEVVFSSTMPDKLLLIGDAWPCWKDSSAIDSVKPANKSYEMMLIPPGCTGMIQPLDAIFYRACTFSYGLLDIAWITVQAFAEEPKEPMMMYTDGSICTVNDMSYGWDDEDDIDADGKKKLFFNFVNRLHAAVCGPLRRMKMTHVEYAALKALCIWKLGYCEYTQKIRSVGKEHEEGVLIGLRNYYEDYYSEDEMCERQGNLILLMGTIFEMNQLIMETYKSAELFALFKIDTLSKELLSL</sequence>
<evidence type="ECO:0000313" key="6">
    <source>
        <dbReference type="EMBL" id="CAI5446682.1"/>
    </source>
</evidence>
<dbReference type="PANTHER" id="PTHR46397">
    <property type="entry name" value="NUCLEAR HORMONE RECEPTOR FAMILY-RELATED"/>
    <property type="match status" value="1"/>
</dbReference>
<dbReference type="OrthoDB" id="5852425at2759"/>